<gene>
    <name evidence="2" type="ORF">BRETT_003730</name>
</gene>
<reference evidence="2" key="2">
    <citation type="journal article" name="BMC Genomics">
        <title>New genome assemblies reveal patterns of domestication and adaptation across Brettanomyces (Dekkera) species.</title>
        <authorList>
            <person name="Roach M.J."/>
            <person name="Borneman A.R."/>
        </authorList>
    </citation>
    <scope>NUCLEOTIDE SEQUENCE</scope>
    <source>
        <strain evidence="2">UCD 2041</strain>
    </source>
</reference>
<dbReference type="RefSeq" id="XP_041136074.1">
    <property type="nucleotide sequence ID" value="XM_041282235.1"/>
</dbReference>
<accession>A0A871RAF5</accession>
<dbReference type="EMBL" id="CP063134">
    <property type="protein sequence ID" value="QOU19581.1"/>
    <property type="molecule type" value="Genomic_DNA"/>
</dbReference>
<protein>
    <submittedName>
        <fullName evidence="2">Uncharacterized protein</fullName>
    </submittedName>
</protein>
<keyword evidence="1" id="KW-1133">Transmembrane helix</keyword>
<evidence type="ECO:0000313" key="3">
    <source>
        <dbReference type="Proteomes" id="UP000663131"/>
    </source>
</evidence>
<name>A0A871RAF5_DEKBR</name>
<keyword evidence="1" id="KW-0812">Transmembrane</keyword>
<sequence>MMQALGTTITYLWHQAFSEAIERLNSLSTDDYYIAIAQYGHAIKRTIIYVNYIISLIIIVPYLLLVGCDFVIYIFRVLGDVLHSNVESAKVQLRQKAGQKIKVQ</sequence>
<organism evidence="2 3">
    <name type="scientific">Dekkera bruxellensis</name>
    <name type="common">Brettanomyces custersii</name>
    <dbReference type="NCBI Taxonomy" id="5007"/>
    <lineage>
        <taxon>Eukaryota</taxon>
        <taxon>Fungi</taxon>
        <taxon>Dikarya</taxon>
        <taxon>Ascomycota</taxon>
        <taxon>Saccharomycotina</taxon>
        <taxon>Pichiomycetes</taxon>
        <taxon>Pichiales</taxon>
        <taxon>Pichiaceae</taxon>
        <taxon>Brettanomyces</taxon>
    </lineage>
</organism>
<dbReference type="AlphaFoldDB" id="A0A871RAF5"/>
<reference evidence="2" key="1">
    <citation type="submission" date="2020-10" db="EMBL/GenBank/DDBJ databases">
        <authorList>
            <person name="Palmer J.M."/>
        </authorList>
    </citation>
    <scope>NUCLEOTIDE SEQUENCE</scope>
    <source>
        <strain evidence="2">UCD 2041</strain>
    </source>
</reference>
<keyword evidence="1" id="KW-0472">Membrane</keyword>
<dbReference type="KEGG" id="bbrx:BRETT_003730"/>
<dbReference type="Proteomes" id="UP000663131">
    <property type="component" value="Chromosome 6"/>
</dbReference>
<evidence type="ECO:0000256" key="1">
    <source>
        <dbReference type="SAM" id="Phobius"/>
    </source>
</evidence>
<feature type="transmembrane region" description="Helical" evidence="1">
    <location>
        <begin position="52"/>
        <end position="75"/>
    </location>
</feature>
<proteinExistence type="predicted"/>
<evidence type="ECO:0000313" key="2">
    <source>
        <dbReference type="EMBL" id="QOU19581.1"/>
    </source>
</evidence>
<dbReference type="GeneID" id="64575653"/>